<organism evidence="1">
    <name type="scientific">Rhizophora mucronata</name>
    <name type="common">Asiatic mangrove</name>
    <dbReference type="NCBI Taxonomy" id="61149"/>
    <lineage>
        <taxon>Eukaryota</taxon>
        <taxon>Viridiplantae</taxon>
        <taxon>Streptophyta</taxon>
        <taxon>Embryophyta</taxon>
        <taxon>Tracheophyta</taxon>
        <taxon>Spermatophyta</taxon>
        <taxon>Magnoliopsida</taxon>
        <taxon>eudicotyledons</taxon>
        <taxon>Gunneridae</taxon>
        <taxon>Pentapetalae</taxon>
        <taxon>rosids</taxon>
        <taxon>fabids</taxon>
        <taxon>Malpighiales</taxon>
        <taxon>Rhizophoraceae</taxon>
        <taxon>Rhizophora</taxon>
    </lineage>
</organism>
<dbReference type="EMBL" id="GGEC01093572">
    <property type="protein sequence ID" value="MBX74056.1"/>
    <property type="molecule type" value="Transcribed_RNA"/>
</dbReference>
<evidence type="ECO:0000313" key="1">
    <source>
        <dbReference type="EMBL" id="MBX74056.1"/>
    </source>
</evidence>
<protein>
    <submittedName>
        <fullName evidence="1">Uncharacterized protein</fullName>
    </submittedName>
</protein>
<reference evidence="1" key="1">
    <citation type="submission" date="2018-02" db="EMBL/GenBank/DDBJ databases">
        <title>Rhizophora mucronata_Transcriptome.</title>
        <authorList>
            <person name="Meera S.P."/>
            <person name="Sreeshan A."/>
            <person name="Augustine A."/>
        </authorList>
    </citation>
    <scope>NUCLEOTIDE SEQUENCE</scope>
    <source>
        <tissue evidence="1">Leaf</tissue>
    </source>
</reference>
<dbReference type="AlphaFoldDB" id="A0A2P2R461"/>
<name>A0A2P2R461_RHIMU</name>
<proteinExistence type="predicted"/>
<sequence>MSKVIALEFTSLWLEDAEVDRQCVILHIFANLSLGFGEGMATKANFSANYHRNDVGVSYPEQPITALN</sequence>
<accession>A0A2P2R461</accession>